<dbReference type="Proteomes" id="UP000218160">
    <property type="component" value="Chromosome 1"/>
</dbReference>
<sequence>MKNKKHGTDVKRLVWRKLHFVVDVNMSTMIADELSASNVTGS</sequence>
<dbReference type="AlphaFoldDB" id="A0A291B6E6"/>
<protein>
    <recommendedName>
        <fullName evidence="3">Mobile element protein</fullName>
    </recommendedName>
</protein>
<dbReference type="EMBL" id="CP020660">
    <property type="protein sequence ID" value="ATF08569.1"/>
    <property type="molecule type" value="Genomic_DNA"/>
</dbReference>
<evidence type="ECO:0008006" key="3">
    <source>
        <dbReference type="Google" id="ProtNLM"/>
    </source>
</evidence>
<dbReference type="KEGG" id="elux:BTN50_0021"/>
<evidence type="ECO:0000313" key="1">
    <source>
        <dbReference type="EMBL" id="ATF08569.1"/>
    </source>
</evidence>
<organism evidence="1 2">
    <name type="scientific">Candidatus Enterovibrio altilux</name>
    <dbReference type="NCBI Taxonomy" id="1927128"/>
    <lineage>
        <taxon>Bacteria</taxon>
        <taxon>Pseudomonadati</taxon>
        <taxon>Pseudomonadota</taxon>
        <taxon>Gammaproteobacteria</taxon>
        <taxon>Vibrionales</taxon>
        <taxon>Vibrionaceae</taxon>
        <taxon>Enterovibrio</taxon>
    </lineage>
</organism>
<keyword evidence="2" id="KW-1185">Reference proteome</keyword>
<name>A0A291B6E6_9GAMM</name>
<gene>
    <name evidence="1" type="ORF">BTN50_0021</name>
</gene>
<proteinExistence type="predicted"/>
<accession>A0A291B6E6</accession>
<reference evidence="2" key="1">
    <citation type="submission" date="2017-04" db="EMBL/GenBank/DDBJ databases">
        <title>Genome evolution of the luminous symbionts of deep sea anglerfish.</title>
        <authorList>
            <person name="Hendry T.A."/>
        </authorList>
    </citation>
    <scope>NUCLEOTIDE SEQUENCE [LARGE SCALE GENOMIC DNA]</scope>
</reference>
<evidence type="ECO:0000313" key="2">
    <source>
        <dbReference type="Proteomes" id="UP000218160"/>
    </source>
</evidence>